<evidence type="ECO:0000313" key="1">
    <source>
        <dbReference type="EMBL" id="KAF9404369.1"/>
    </source>
</evidence>
<dbReference type="Gene3D" id="3.40.50.1000">
    <property type="entry name" value="HAD superfamily/HAD-like"/>
    <property type="match status" value="1"/>
</dbReference>
<dbReference type="Gene3D" id="3.30.1240.10">
    <property type="match status" value="1"/>
</dbReference>
<dbReference type="AlphaFoldDB" id="A0A835G3M7"/>
<sequence length="157" mass="17438">CNKCSEHSDNKDISQIFIKDINEKKGKYDPETAASIEVLISGLRNTDENPETDALYRDKFAEIFTFFRDSPYSMAVVLNGESKKSGIQQIIEKLALGYLPTYAFGDGNNDIGMFEAVDIAIAMENASDYVKGQADFVTKSNVNGGIRFGLQQFNLIN</sequence>
<name>A0A835G3M7_SPOEX</name>
<dbReference type="InterPro" id="IPR036412">
    <property type="entry name" value="HAD-like_sf"/>
</dbReference>
<protein>
    <submittedName>
        <fullName evidence="1">Uncharacterized protein</fullName>
    </submittedName>
</protein>
<feature type="non-terminal residue" evidence="1">
    <location>
        <position position="1"/>
    </location>
</feature>
<dbReference type="EMBL" id="JACKWZ010001002">
    <property type="protein sequence ID" value="KAF9404369.1"/>
    <property type="molecule type" value="Genomic_DNA"/>
</dbReference>
<dbReference type="PANTHER" id="PTHR10000:SF25">
    <property type="entry name" value="PHOSPHATASE YKRA-RELATED"/>
    <property type="match status" value="1"/>
</dbReference>
<dbReference type="GO" id="GO:0016791">
    <property type="term" value="F:phosphatase activity"/>
    <property type="evidence" value="ECO:0007669"/>
    <property type="project" value="TreeGrafter"/>
</dbReference>
<comment type="caution">
    <text evidence="1">The sequence shown here is derived from an EMBL/GenBank/DDBJ whole genome shotgun (WGS) entry which is preliminary data.</text>
</comment>
<gene>
    <name evidence="1" type="ORF">HW555_014370</name>
</gene>
<dbReference type="InterPro" id="IPR023214">
    <property type="entry name" value="HAD_sf"/>
</dbReference>
<proteinExistence type="predicted"/>
<evidence type="ECO:0000313" key="2">
    <source>
        <dbReference type="Proteomes" id="UP000648187"/>
    </source>
</evidence>
<dbReference type="Proteomes" id="UP000648187">
    <property type="component" value="Unassembled WGS sequence"/>
</dbReference>
<dbReference type="GO" id="GO:0000287">
    <property type="term" value="F:magnesium ion binding"/>
    <property type="evidence" value="ECO:0007669"/>
    <property type="project" value="TreeGrafter"/>
</dbReference>
<keyword evidence="2" id="KW-1185">Reference proteome</keyword>
<dbReference type="GO" id="GO:0005829">
    <property type="term" value="C:cytosol"/>
    <property type="evidence" value="ECO:0007669"/>
    <property type="project" value="TreeGrafter"/>
</dbReference>
<dbReference type="Pfam" id="PF08282">
    <property type="entry name" value="Hydrolase_3"/>
    <property type="match status" value="1"/>
</dbReference>
<reference evidence="1" key="1">
    <citation type="submission" date="2020-08" db="EMBL/GenBank/DDBJ databases">
        <title>Spodoptera exigua strain:BAW_Kor-Di-RS1 Genome sequencing and assembly.</title>
        <authorList>
            <person name="Kim J."/>
            <person name="Nam H.Y."/>
            <person name="Kwon M."/>
            <person name="Choi J.H."/>
            <person name="Cho S.R."/>
            <person name="Kim G.-H."/>
        </authorList>
    </citation>
    <scope>NUCLEOTIDE SEQUENCE</scope>
    <source>
        <strain evidence="1">BAW_Kor-Di-RS1</strain>
        <tissue evidence="1">Whole-body</tissue>
    </source>
</reference>
<accession>A0A835G3M7</accession>
<dbReference type="SUPFAM" id="SSF56784">
    <property type="entry name" value="HAD-like"/>
    <property type="match status" value="1"/>
</dbReference>
<dbReference type="PANTHER" id="PTHR10000">
    <property type="entry name" value="PHOSPHOSERINE PHOSPHATASE"/>
    <property type="match status" value="1"/>
</dbReference>
<organism evidence="1 2">
    <name type="scientific">Spodoptera exigua</name>
    <name type="common">Beet armyworm</name>
    <name type="synonym">Noctua fulgens</name>
    <dbReference type="NCBI Taxonomy" id="7107"/>
    <lineage>
        <taxon>Eukaryota</taxon>
        <taxon>Metazoa</taxon>
        <taxon>Ecdysozoa</taxon>
        <taxon>Arthropoda</taxon>
        <taxon>Hexapoda</taxon>
        <taxon>Insecta</taxon>
        <taxon>Pterygota</taxon>
        <taxon>Neoptera</taxon>
        <taxon>Endopterygota</taxon>
        <taxon>Lepidoptera</taxon>
        <taxon>Glossata</taxon>
        <taxon>Ditrysia</taxon>
        <taxon>Noctuoidea</taxon>
        <taxon>Noctuidae</taxon>
        <taxon>Amphipyrinae</taxon>
        <taxon>Spodoptera</taxon>
    </lineage>
</organism>